<keyword evidence="3" id="KW-1185">Reference proteome</keyword>
<dbReference type="CDD" id="cd06222">
    <property type="entry name" value="RNase_H_like"/>
    <property type="match status" value="1"/>
</dbReference>
<evidence type="ECO:0000256" key="1">
    <source>
        <dbReference type="SAM" id="MobiDB-lite"/>
    </source>
</evidence>
<dbReference type="InterPro" id="IPR036397">
    <property type="entry name" value="RNaseH_sf"/>
</dbReference>
<dbReference type="Gene3D" id="3.30.420.10">
    <property type="entry name" value="Ribonuclease H-like superfamily/Ribonuclease H"/>
    <property type="match status" value="1"/>
</dbReference>
<dbReference type="InterPro" id="IPR044730">
    <property type="entry name" value="RNase_H-like_dom_plant"/>
</dbReference>
<gene>
    <name evidence="2" type="ORF">TCM_019172</name>
</gene>
<dbReference type="SUPFAM" id="SSF53098">
    <property type="entry name" value="Ribonuclease H-like"/>
    <property type="match status" value="1"/>
</dbReference>
<name>A0A061EHQ6_THECC</name>
<reference evidence="2 3" key="1">
    <citation type="journal article" date="2013" name="Genome Biol.">
        <title>The genome sequence of the most widely cultivated cacao type and its use to identify candidate genes regulating pod color.</title>
        <authorList>
            <person name="Motamayor J.C."/>
            <person name="Mockaitis K."/>
            <person name="Schmutz J."/>
            <person name="Haiminen N."/>
            <person name="Iii D.L."/>
            <person name="Cornejo O."/>
            <person name="Findley S.D."/>
            <person name="Zheng P."/>
            <person name="Utro F."/>
            <person name="Royaert S."/>
            <person name="Saski C."/>
            <person name="Jenkins J."/>
            <person name="Podicheti R."/>
            <person name="Zhao M."/>
            <person name="Scheffler B.E."/>
            <person name="Stack J.C."/>
            <person name="Feltus F.A."/>
            <person name="Mustiga G.M."/>
            <person name="Amores F."/>
            <person name="Phillips W."/>
            <person name="Marelli J.P."/>
            <person name="May G.D."/>
            <person name="Shapiro H."/>
            <person name="Ma J."/>
            <person name="Bustamante C.D."/>
            <person name="Schnell R.J."/>
            <person name="Main D."/>
            <person name="Gilbert D."/>
            <person name="Parida L."/>
            <person name="Kuhn D.N."/>
        </authorList>
    </citation>
    <scope>NUCLEOTIDE SEQUENCE [LARGE SCALE GENOMIC DNA]</scope>
    <source>
        <strain evidence="3">cv. Matina 1-6</strain>
    </source>
</reference>
<organism evidence="2 3">
    <name type="scientific">Theobroma cacao</name>
    <name type="common">Cacao</name>
    <name type="synonym">Cocoa</name>
    <dbReference type="NCBI Taxonomy" id="3641"/>
    <lineage>
        <taxon>Eukaryota</taxon>
        <taxon>Viridiplantae</taxon>
        <taxon>Streptophyta</taxon>
        <taxon>Embryophyta</taxon>
        <taxon>Tracheophyta</taxon>
        <taxon>Spermatophyta</taxon>
        <taxon>Magnoliopsida</taxon>
        <taxon>eudicotyledons</taxon>
        <taxon>Gunneridae</taxon>
        <taxon>Pentapetalae</taxon>
        <taxon>rosids</taxon>
        <taxon>malvids</taxon>
        <taxon>Malvales</taxon>
        <taxon>Malvaceae</taxon>
        <taxon>Byttnerioideae</taxon>
        <taxon>Theobroma</taxon>
    </lineage>
</organism>
<feature type="region of interest" description="Disordered" evidence="1">
    <location>
        <begin position="160"/>
        <end position="183"/>
    </location>
</feature>
<dbReference type="AlphaFoldDB" id="A0A061EHQ6"/>
<dbReference type="PANTHER" id="PTHR33033:SF121">
    <property type="entry name" value="POLYNUCLEOTIDYL TRANSFERASE, RIBONUCLEASE H-LIKE SUPERFAMILY PROTEIN"/>
    <property type="match status" value="1"/>
</dbReference>
<evidence type="ECO:0000313" key="2">
    <source>
        <dbReference type="EMBL" id="EOY03952.1"/>
    </source>
</evidence>
<accession>A0A061EHQ6</accession>
<evidence type="ECO:0000313" key="3">
    <source>
        <dbReference type="Proteomes" id="UP000026915"/>
    </source>
</evidence>
<dbReference type="Gramene" id="EOY03952">
    <property type="protein sequence ID" value="EOY03952"/>
    <property type="gene ID" value="TCM_019172"/>
</dbReference>
<dbReference type="PANTHER" id="PTHR33033">
    <property type="entry name" value="POLYNUCLEOTIDYL TRANSFERASE, RIBONUCLEASE H-LIKE SUPERFAMILY PROTEIN-RELATED"/>
    <property type="match status" value="1"/>
</dbReference>
<evidence type="ECO:0008006" key="4">
    <source>
        <dbReference type="Google" id="ProtNLM"/>
    </source>
</evidence>
<proteinExistence type="predicted"/>
<sequence>MNDIVFGGKTWDQNQIYELAKLRVATWVKAKWPRDCGRTLDTFNEPRLGAVLKSSRKSRPMVKWTKPVKGYMKFNVDGATSGSPRKAGIDGILSNFVGEIKMMFSKSIRLGDSNLAEVLATRQAFMMFVASTWNGSHFLVIESDSTNVLVEMREVAIPSPHSLGTKSESRLHQYDGRTSISKS</sequence>
<dbReference type="Proteomes" id="UP000026915">
    <property type="component" value="Chromosome 4"/>
</dbReference>
<dbReference type="EMBL" id="CM001882">
    <property type="protein sequence ID" value="EOY03952.1"/>
    <property type="molecule type" value="Genomic_DNA"/>
</dbReference>
<dbReference type="InParanoid" id="A0A061EHQ6"/>
<dbReference type="GO" id="GO:0003676">
    <property type="term" value="F:nucleic acid binding"/>
    <property type="evidence" value="ECO:0007669"/>
    <property type="project" value="InterPro"/>
</dbReference>
<protein>
    <recommendedName>
        <fullName evidence="4">RNase H type-1 domain-containing protein</fullName>
    </recommendedName>
</protein>
<dbReference type="HOGENOM" id="CLU_000680_21_0_1"/>
<dbReference type="InterPro" id="IPR012337">
    <property type="entry name" value="RNaseH-like_sf"/>
</dbReference>